<feature type="coiled-coil region" evidence="1">
    <location>
        <begin position="26"/>
        <end position="53"/>
    </location>
</feature>
<protein>
    <recommendedName>
        <fullName evidence="4">Tetratricopeptide repeat protein</fullName>
    </recommendedName>
</protein>
<dbReference type="SUPFAM" id="SSF48452">
    <property type="entry name" value="TPR-like"/>
    <property type="match status" value="1"/>
</dbReference>
<accession>A5ZNG4</accession>
<comment type="caution">
    <text evidence="2">The sequence shown here is derived from an EMBL/GenBank/DDBJ whole genome shotgun (WGS) entry which is preliminary data.</text>
</comment>
<sequence>MLTPVTAQYFTMEYQTGSAIWKEKIHVHIEKELQNLQKVYQKTQDQIRILELLAWNGQLADKADHAEIYYRQLLTYEPEYSKGYLEYGLFLCRQGRYQESRAVYRQWKNRAEEKRMQIADAFAEEWQEWKKEAGIILGRTKQSFLEGAF</sequence>
<dbReference type="InterPro" id="IPR011990">
    <property type="entry name" value="TPR-like_helical_dom_sf"/>
</dbReference>
<proteinExistence type="predicted"/>
<gene>
    <name evidence="2" type="ORF">RUMOBE_00531</name>
</gene>
<evidence type="ECO:0000313" key="3">
    <source>
        <dbReference type="Proteomes" id="UP000006002"/>
    </source>
</evidence>
<name>A5ZNG4_9FIRM</name>
<dbReference type="Gene3D" id="1.25.40.10">
    <property type="entry name" value="Tetratricopeptide repeat domain"/>
    <property type="match status" value="1"/>
</dbReference>
<organism evidence="2 3">
    <name type="scientific">Blautia obeum ATCC 29174</name>
    <dbReference type="NCBI Taxonomy" id="411459"/>
    <lineage>
        <taxon>Bacteria</taxon>
        <taxon>Bacillati</taxon>
        <taxon>Bacillota</taxon>
        <taxon>Clostridia</taxon>
        <taxon>Lachnospirales</taxon>
        <taxon>Lachnospiraceae</taxon>
        <taxon>Blautia</taxon>
    </lineage>
</organism>
<dbReference type="AlphaFoldDB" id="A5ZNG4"/>
<keyword evidence="1" id="KW-0175">Coiled coil</keyword>
<reference evidence="2 3" key="2">
    <citation type="submission" date="2007-04" db="EMBL/GenBank/DDBJ databases">
        <title>Draft genome sequence of Ruminococcus obeum (ATCC 29174).</title>
        <authorList>
            <person name="Sudarsanam P."/>
            <person name="Ley R."/>
            <person name="Guruge J."/>
            <person name="Turnbaugh P.J."/>
            <person name="Mahowald M."/>
            <person name="Liep D."/>
            <person name="Gordon J."/>
        </authorList>
    </citation>
    <scope>NUCLEOTIDE SEQUENCE [LARGE SCALE GENOMIC DNA]</scope>
    <source>
        <strain evidence="2 3">ATCC 29174</strain>
    </source>
</reference>
<evidence type="ECO:0008006" key="4">
    <source>
        <dbReference type="Google" id="ProtNLM"/>
    </source>
</evidence>
<dbReference type="EMBL" id="AAVO02000002">
    <property type="protein sequence ID" value="EDM88410.1"/>
    <property type="molecule type" value="Genomic_DNA"/>
</dbReference>
<dbReference type="HOGENOM" id="CLU_1746124_0_0_9"/>
<reference evidence="2 3" key="1">
    <citation type="submission" date="2007-03" db="EMBL/GenBank/DDBJ databases">
        <authorList>
            <person name="Fulton L."/>
            <person name="Clifton S."/>
            <person name="Fulton B."/>
            <person name="Xu J."/>
            <person name="Minx P."/>
            <person name="Pepin K.H."/>
            <person name="Johnson M."/>
            <person name="Thiruvilangam P."/>
            <person name="Bhonagiri V."/>
            <person name="Nash W.E."/>
            <person name="Mardis E.R."/>
            <person name="Wilson R.K."/>
        </authorList>
    </citation>
    <scope>NUCLEOTIDE SEQUENCE [LARGE SCALE GENOMIC DNA]</scope>
    <source>
        <strain evidence="2 3">ATCC 29174</strain>
    </source>
</reference>
<evidence type="ECO:0000313" key="2">
    <source>
        <dbReference type="EMBL" id="EDM88410.1"/>
    </source>
</evidence>
<evidence type="ECO:0000256" key="1">
    <source>
        <dbReference type="SAM" id="Coils"/>
    </source>
</evidence>
<dbReference type="Proteomes" id="UP000006002">
    <property type="component" value="Unassembled WGS sequence"/>
</dbReference>